<dbReference type="GO" id="GO:0046872">
    <property type="term" value="F:metal ion binding"/>
    <property type="evidence" value="ECO:0007669"/>
    <property type="project" value="UniProtKB-KW"/>
</dbReference>
<dbReference type="InterPro" id="IPR005502">
    <property type="entry name" value="Ribosyl_crysJ1"/>
</dbReference>
<dbReference type="InterPro" id="IPR050792">
    <property type="entry name" value="ADP-ribosylglycohydrolase"/>
</dbReference>
<keyword evidence="4" id="KW-1185">Reference proteome</keyword>
<name>A0A6S7FN50_PARCT</name>
<comment type="cofactor">
    <cofactor evidence="1">
        <name>Mg(2+)</name>
        <dbReference type="ChEBI" id="CHEBI:18420"/>
    </cofactor>
    <text evidence="1">Binds 2 magnesium ions per subunit.</text>
</comment>
<keyword evidence="1" id="KW-0479">Metal-binding</keyword>
<feature type="compositionally biased region" description="Polar residues" evidence="2">
    <location>
        <begin position="44"/>
        <end position="67"/>
    </location>
</feature>
<dbReference type="Gene3D" id="1.10.4080.10">
    <property type="entry name" value="ADP-ribosylation/Crystallin J1"/>
    <property type="match status" value="1"/>
</dbReference>
<protein>
    <submittedName>
        <fullName evidence="3">Uncharacterized protein</fullName>
    </submittedName>
</protein>
<sequence>MEDTPTGLESGKEEFKATELESENKNHENIAEGNVSNIEDEPATKSTTDATEMDTSNSELRNAGQESSIKETGIDKVDYEDVLSEKLIDQVKGVIYGNCIGDAVGLLTEFMSKEQARMVYGSVGKHFFTKDINLEYEMKSNDSHRIRWVQGDWTDDSDQMILILQTLLERDGQFDKMLFANKMLTWCRKGFPELGDSGGMGRGMTTVKVLEHPDYLTDPHQAAHDIWVKSGYFVAPNGGVMRTSILGTMQYHDLPKVIENTKNACKVTHADPRCVASCVAVTMAIALTLQGKYKMKSGEYDVDEITKEAHATAEQELEKNEH</sequence>
<feature type="binding site" evidence="1">
    <location>
        <position position="156"/>
    </location>
    <ligand>
        <name>Mg(2+)</name>
        <dbReference type="ChEBI" id="CHEBI:18420"/>
        <label>1</label>
    </ligand>
</feature>
<evidence type="ECO:0000313" key="3">
    <source>
        <dbReference type="EMBL" id="CAB3981294.1"/>
    </source>
</evidence>
<organism evidence="3 4">
    <name type="scientific">Paramuricea clavata</name>
    <name type="common">Red gorgonian</name>
    <name type="synonym">Violescent sea-whip</name>
    <dbReference type="NCBI Taxonomy" id="317549"/>
    <lineage>
        <taxon>Eukaryota</taxon>
        <taxon>Metazoa</taxon>
        <taxon>Cnidaria</taxon>
        <taxon>Anthozoa</taxon>
        <taxon>Octocorallia</taxon>
        <taxon>Malacalcyonacea</taxon>
        <taxon>Plexauridae</taxon>
        <taxon>Paramuricea</taxon>
    </lineage>
</organism>
<evidence type="ECO:0000256" key="1">
    <source>
        <dbReference type="PIRSR" id="PIRSR605502-1"/>
    </source>
</evidence>
<dbReference type="Pfam" id="PF03747">
    <property type="entry name" value="ADP_ribosyl_GH"/>
    <property type="match status" value="1"/>
</dbReference>
<feature type="compositionally biased region" description="Basic and acidic residues" evidence="2">
    <location>
        <begin position="10"/>
        <end position="30"/>
    </location>
</feature>
<feature type="non-terminal residue" evidence="3">
    <location>
        <position position="1"/>
    </location>
</feature>
<dbReference type="Proteomes" id="UP001152795">
    <property type="component" value="Unassembled WGS sequence"/>
</dbReference>
<dbReference type="AlphaFoldDB" id="A0A6S7FN50"/>
<evidence type="ECO:0000313" key="4">
    <source>
        <dbReference type="Proteomes" id="UP001152795"/>
    </source>
</evidence>
<dbReference type="PANTHER" id="PTHR16222:SF40">
    <property type="entry name" value="ADP-RIBOSYLGLYCOHYDROLASE"/>
    <property type="match status" value="1"/>
</dbReference>
<accession>A0A6S7FN50</accession>
<evidence type="ECO:0000256" key="2">
    <source>
        <dbReference type="SAM" id="MobiDB-lite"/>
    </source>
</evidence>
<reference evidence="3" key="1">
    <citation type="submission" date="2020-04" db="EMBL/GenBank/DDBJ databases">
        <authorList>
            <person name="Alioto T."/>
            <person name="Alioto T."/>
            <person name="Gomez Garrido J."/>
        </authorList>
    </citation>
    <scope>NUCLEOTIDE SEQUENCE</scope>
    <source>
        <strain evidence="3">A484AB</strain>
    </source>
</reference>
<dbReference type="InterPro" id="IPR036705">
    <property type="entry name" value="Ribosyl_crysJ1_sf"/>
</dbReference>
<dbReference type="OrthoDB" id="2021138at2759"/>
<proteinExistence type="predicted"/>
<feature type="binding site" evidence="1">
    <location>
        <position position="155"/>
    </location>
    <ligand>
        <name>Mg(2+)</name>
        <dbReference type="ChEBI" id="CHEBI:18420"/>
        <label>1</label>
    </ligand>
</feature>
<feature type="binding site" evidence="1">
    <location>
        <position position="154"/>
    </location>
    <ligand>
        <name>Mg(2+)</name>
        <dbReference type="ChEBI" id="CHEBI:18420"/>
        <label>1</label>
    </ligand>
</feature>
<keyword evidence="1" id="KW-0460">Magnesium</keyword>
<dbReference type="PANTHER" id="PTHR16222">
    <property type="entry name" value="ADP-RIBOSYLGLYCOHYDROLASE"/>
    <property type="match status" value="1"/>
</dbReference>
<feature type="region of interest" description="Disordered" evidence="2">
    <location>
        <begin position="1"/>
        <end position="69"/>
    </location>
</feature>
<comment type="caution">
    <text evidence="3">The sequence shown here is derived from an EMBL/GenBank/DDBJ whole genome shotgun (WGS) entry which is preliminary data.</text>
</comment>
<gene>
    <name evidence="3" type="ORF">PACLA_8A068758</name>
</gene>
<dbReference type="SUPFAM" id="SSF101478">
    <property type="entry name" value="ADP-ribosylglycohydrolase"/>
    <property type="match status" value="1"/>
</dbReference>
<dbReference type="EMBL" id="CACRXK020000373">
    <property type="protein sequence ID" value="CAB3981294.1"/>
    <property type="molecule type" value="Genomic_DNA"/>
</dbReference>